<dbReference type="SUPFAM" id="SSF48484">
    <property type="entry name" value="Lipoxigenase"/>
    <property type="match status" value="1"/>
</dbReference>
<dbReference type="GO" id="GO:0046872">
    <property type="term" value="F:metal ion binding"/>
    <property type="evidence" value="ECO:0007669"/>
    <property type="project" value="UniProtKB-KW"/>
</dbReference>
<comment type="caution">
    <text evidence="8">The sequence shown here is derived from an EMBL/GenBank/DDBJ whole genome shotgun (WGS) entry which is preliminary data.</text>
</comment>
<keyword evidence="4" id="KW-0443">Lipid metabolism</keyword>
<dbReference type="Gene3D" id="2.40.180.10">
    <property type="entry name" value="Catalase core domain"/>
    <property type="match status" value="1"/>
</dbReference>
<gene>
    <name evidence="8" type="ORF">KP79_PYT11279</name>
</gene>
<evidence type="ECO:0000313" key="9">
    <source>
        <dbReference type="Proteomes" id="UP000242188"/>
    </source>
</evidence>
<dbReference type="GO" id="GO:0034440">
    <property type="term" value="P:lipid oxidation"/>
    <property type="evidence" value="ECO:0007669"/>
    <property type="project" value="InterPro"/>
</dbReference>
<evidence type="ECO:0000256" key="3">
    <source>
        <dbReference type="ARBA" id="ARBA00023002"/>
    </source>
</evidence>
<keyword evidence="1" id="KW-0479">Metal-binding</keyword>
<dbReference type="InterPro" id="IPR001024">
    <property type="entry name" value="PLAT/LH2_dom"/>
</dbReference>
<sequence>MASDQQSVGLNGEKQEDTEPVEYVFTVHLGHKRNADADKNVWVSLNSHFGETSGNVLLENFFRKDFDGDLRYHARATGKYLYDVDYIKLWLDTSLPSNDAWHVHRIDALCKATGMRLKFPFNMWIKPNQSYTICHLATSIPTHDKFPGKREQDLCEARKTYMLVDGMDGMPPQIKKLPSDEEYDSQQKATLAYEGLDLAKNAFWDKVLSAKWEKLSDLKDVYCKIFPKPSDVNPNIWQEDSFFGSQRLVGANPSVIQQCTKVPSQLGVKADMLKPFLEGMDLKAAIKAKRIFVVDYNILEGVPCAPPYKGKEWKLCAPIGLFFVNKAKELMPIAIQLFQKPSKTNPVFLPSDPKYTWMMAKLWFNHADSTYQESYAHLGSTHLLMEGIDVVTHRNLAKTHPIFKLLAPHFLYLLAINTLARTMLINPGGFVDKIMSCGQVGMREIIRKQLPNWRMDTQGTLPNDLKNRKCCRHFQCNSVFVIILLIT</sequence>
<feature type="domain" description="Lipoxygenase" evidence="7">
    <location>
        <begin position="136"/>
        <end position="487"/>
    </location>
</feature>
<name>A0A210Q948_MIZYE</name>
<dbReference type="InterPro" id="IPR000907">
    <property type="entry name" value="LipOase"/>
</dbReference>
<evidence type="ECO:0000259" key="7">
    <source>
        <dbReference type="PROSITE" id="PS51393"/>
    </source>
</evidence>
<keyword evidence="2" id="KW-0223">Dioxygenase</keyword>
<organism evidence="8 9">
    <name type="scientific">Mizuhopecten yessoensis</name>
    <name type="common">Japanese scallop</name>
    <name type="synonym">Patinopecten yessoensis</name>
    <dbReference type="NCBI Taxonomy" id="6573"/>
    <lineage>
        <taxon>Eukaryota</taxon>
        <taxon>Metazoa</taxon>
        <taxon>Spiralia</taxon>
        <taxon>Lophotrochozoa</taxon>
        <taxon>Mollusca</taxon>
        <taxon>Bivalvia</taxon>
        <taxon>Autobranchia</taxon>
        <taxon>Pteriomorphia</taxon>
        <taxon>Pectinida</taxon>
        <taxon>Pectinoidea</taxon>
        <taxon>Pectinidae</taxon>
        <taxon>Mizuhopecten</taxon>
    </lineage>
</organism>
<dbReference type="STRING" id="6573.A0A210Q948"/>
<dbReference type="PROSITE" id="PS50095">
    <property type="entry name" value="PLAT"/>
    <property type="match status" value="1"/>
</dbReference>
<reference evidence="8 9" key="1">
    <citation type="journal article" date="2017" name="Nat. Ecol. Evol.">
        <title>Scallop genome provides insights into evolution of bilaterian karyotype and development.</title>
        <authorList>
            <person name="Wang S."/>
            <person name="Zhang J."/>
            <person name="Jiao W."/>
            <person name="Li J."/>
            <person name="Xun X."/>
            <person name="Sun Y."/>
            <person name="Guo X."/>
            <person name="Huan P."/>
            <person name="Dong B."/>
            <person name="Zhang L."/>
            <person name="Hu X."/>
            <person name="Sun X."/>
            <person name="Wang J."/>
            <person name="Zhao C."/>
            <person name="Wang Y."/>
            <person name="Wang D."/>
            <person name="Huang X."/>
            <person name="Wang R."/>
            <person name="Lv J."/>
            <person name="Li Y."/>
            <person name="Zhang Z."/>
            <person name="Liu B."/>
            <person name="Lu W."/>
            <person name="Hui Y."/>
            <person name="Liang J."/>
            <person name="Zhou Z."/>
            <person name="Hou R."/>
            <person name="Li X."/>
            <person name="Liu Y."/>
            <person name="Li H."/>
            <person name="Ning X."/>
            <person name="Lin Y."/>
            <person name="Zhao L."/>
            <person name="Xing Q."/>
            <person name="Dou J."/>
            <person name="Li Y."/>
            <person name="Mao J."/>
            <person name="Guo H."/>
            <person name="Dou H."/>
            <person name="Li T."/>
            <person name="Mu C."/>
            <person name="Jiang W."/>
            <person name="Fu Q."/>
            <person name="Fu X."/>
            <person name="Miao Y."/>
            <person name="Liu J."/>
            <person name="Yu Q."/>
            <person name="Li R."/>
            <person name="Liao H."/>
            <person name="Li X."/>
            <person name="Kong Y."/>
            <person name="Jiang Z."/>
            <person name="Chourrout D."/>
            <person name="Li R."/>
            <person name="Bao Z."/>
        </authorList>
    </citation>
    <scope>NUCLEOTIDE SEQUENCE [LARGE SCALE GENOMIC DNA]</scope>
    <source>
        <strain evidence="8 9">PY_sf001</strain>
    </source>
</reference>
<evidence type="ECO:0000256" key="2">
    <source>
        <dbReference type="ARBA" id="ARBA00022964"/>
    </source>
</evidence>
<dbReference type="PANTHER" id="PTHR11771">
    <property type="entry name" value="LIPOXYGENASE"/>
    <property type="match status" value="1"/>
</dbReference>
<protein>
    <submittedName>
        <fullName evidence="8">Arachidonate 5-lipoxygenase</fullName>
    </submittedName>
</protein>
<comment type="caution">
    <text evidence="5">Lacks conserved residue(s) required for the propagation of feature annotation.</text>
</comment>
<evidence type="ECO:0000259" key="6">
    <source>
        <dbReference type="PROSITE" id="PS50095"/>
    </source>
</evidence>
<dbReference type="AlphaFoldDB" id="A0A210Q948"/>
<dbReference type="EMBL" id="NEDP02004538">
    <property type="protein sequence ID" value="OWF45256.1"/>
    <property type="molecule type" value="Genomic_DNA"/>
</dbReference>
<evidence type="ECO:0000256" key="4">
    <source>
        <dbReference type="ARBA" id="ARBA00023098"/>
    </source>
</evidence>
<dbReference type="InterPro" id="IPR036392">
    <property type="entry name" value="PLAT/LH2_dom_sf"/>
</dbReference>
<accession>A0A210Q948</accession>
<feature type="domain" description="PLAT" evidence="6">
    <location>
        <begin position="21"/>
        <end position="139"/>
    </location>
</feature>
<dbReference type="PROSITE" id="PS00081">
    <property type="entry name" value="LIPOXYGENASE_2"/>
    <property type="match status" value="1"/>
</dbReference>
<keyword evidence="9" id="KW-1185">Reference proteome</keyword>
<evidence type="ECO:0000256" key="5">
    <source>
        <dbReference type="PROSITE-ProRule" id="PRU00152"/>
    </source>
</evidence>
<dbReference type="Gene3D" id="1.20.245.10">
    <property type="entry name" value="Lipoxygenase-1, Domain 5"/>
    <property type="match status" value="1"/>
</dbReference>
<dbReference type="Pfam" id="PF01477">
    <property type="entry name" value="PLAT"/>
    <property type="match status" value="1"/>
</dbReference>
<dbReference type="Pfam" id="PF00305">
    <property type="entry name" value="Lipoxygenase"/>
    <property type="match status" value="1"/>
</dbReference>
<dbReference type="Gene3D" id="3.10.450.60">
    <property type="match status" value="1"/>
</dbReference>
<proteinExistence type="predicted"/>
<dbReference type="InterPro" id="IPR013819">
    <property type="entry name" value="LipOase_C"/>
</dbReference>
<dbReference type="InterPro" id="IPR020834">
    <property type="entry name" value="LipOase_CS"/>
</dbReference>
<dbReference type="Proteomes" id="UP000242188">
    <property type="component" value="Unassembled WGS sequence"/>
</dbReference>
<dbReference type="PRINTS" id="PR00087">
    <property type="entry name" value="LIPOXYGENASE"/>
</dbReference>
<dbReference type="SUPFAM" id="SSF49723">
    <property type="entry name" value="Lipase/lipooxygenase domain (PLAT/LH2 domain)"/>
    <property type="match status" value="1"/>
</dbReference>
<evidence type="ECO:0000313" key="8">
    <source>
        <dbReference type="EMBL" id="OWF45256.1"/>
    </source>
</evidence>
<evidence type="ECO:0000256" key="1">
    <source>
        <dbReference type="ARBA" id="ARBA00022723"/>
    </source>
</evidence>
<dbReference type="GO" id="GO:0016702">
    <property type="term" value="F:oxidoreductase activity, acting on single donors with incorporation of molecular oxygen, incorporation of two atoms of oxygen"/>
    <property type="evidence" value="ECO:0007669"/>
    <property type="project" value="InterPro"/>
</dbReference>
<dbReference type="OrthoDB" id="407298at2759"/>
<dbReference type="PROSITE" id="PS51393">
    <property type="entry name" value="LIPOXYGENASE_3"/>
    <property type="match status" value="1"/>
</dbReference>
<keyword evidence="3" id="KW-0560">Oxidoreductase</keyword>
<dbReference type="InterPro" id="IPR036226">
    <property type="entry name" value="LipOase_C_sf"/>
</dbReference>